<evidence type="ECO:0000313" key="4">
    <source>
        <dbReference type="Proteomes" id="UP000176581"/>
    </source>
</evidence>
<dbReference type="Gene3D" id="3.10.20.800">
    <property type="match status" value="1"/>
</dbReference>
<dbReference type="Pfam" id="PF12229">
    <property type="entry name" value="PG_binding_4"/>
    <property type="match status" value="1"/>
</dbReference>
<dbReference type="PANTHER" id="PTHR35788">
    <property type="entry name" value="EXPORTED PROTEIN-RELATED"/>
    <property type="match status" value="1"/>
</dbReference>
<feature type="domain" description="YoaR-like putative peptidoglycan binding" evidence="2">
    <location>
        <begin position="84"/>
        <end position="150"/>
    </location>
</feature>
<gene>
    <name evidence="3" type="ORF">A3J47_00265</name>
</gene>
<dbReference type="AlphaFoldDB" id="A0A1F8FQW4"/>
<organism evidence="3 4">
    <name type="scientific">Candidatus Yanofskybacteria bacterium RIFCSPHIGHO2_02_FULL_43_22</name>
    <dbReference type="NCBI Taxonomy" id="1802681"/>
    <lineage>
        <taxon>Bacteria</taxon>
        <taxon>Candidatus Yanofskyibacteriota</taxon>
    </lineage>
</organism>
<dbReference type="Proteomes" id="UP000176581">
    <property type="component" value="Unassembled WGS sequence"/>
</dbReference>
<protein>
    <recommendedName>
        <fullName evidence="2">YoaR-like putative peptidoglycan binding domain-containing protein</fullName>
    </recommendedName>
</protein>
<reference evidence="3 4" key="1">
    <citation type="journal article" date="2016" name="Nat. Commun.">
        <title>Thousands of microbial genomes shed light on interconnected biogeochemical processes in an aquifer system.</title>
        <authorList>
            <person name="Anantharaman K."/>
            <person name="Brown C.T."/>
            <person name="Hug L.A."/>
            <person name="Sharon I."/>
            <person name="Castelle C.J."/>
            <person name="Probst A.J."/>
            <person name="Thomas B.C."/>
            <person name="Singh A."/>
            <person name="Wilkins M.J."/>
            <person name="Karaoz U."/>
            <person name="Brodie E.L."/>
            <person name="Williams K.H."/>
            <person name="Hubbard S.S."/>
            <person name="Banfield J.F."/>
        </authorList>
    </citation>
    <scope>NUCLEOTIDE SEQUENCE [LARGE SCALE GENOMIC DNA]</scope>
</reference>
<evidence type="ECO:0000313" key="3">
    <source>
        <dbReference type="EMBL" id="OGN15547.1"/>
    </source>
</evidence>
<evidence type="ECO:0000259" key="2">
    <source>
        <dbReference type="Pfam" id="PF12229"/>
    </source>
</evidence>
<dbReference type="PANTHER" id="PTHR35788:SF1">
    <property type="entry name" value="EXPORTED PROTEIN"/>
    <property type="match status" value="1"/>
</dbReference>
<dbReference type="InterPro" id="IPR022029">
    <property type="entry name" value="YoaR-like_PG-bd"/>
</dbReference>
<comment type="caution">
    <text evidence="3">The sequence shown here is derived from an EMBL/GenBank/DDBJ whole genome shotgun (WGS) entry which is preliminary data.</text>
</comment>
<proteinExistence type="predicted"/>
<dbReference type="InterPro" id="IPR007391">
    <property type="entry name" value="Vancomycin_resist_VanW"/>
</dbReference>
<dbReference type="EMBL" id="MGJV01000008">
    <property type="protein sequence ID" value="OGN15547.1"/>
    <property type="molecule type" value="Genomic_DNA"/>
</dbReference>
<dbReference type="InterPro" id="IPR038054">
    <property type="entry name" value="LD_TPept-like_central_sf"/>
</dbReference>
<dbReference type="SUPFAM" id="SSF143985">
    <property type="entry name" value="L,D-transpeptidase pre-catalytic domain-like"/>
    <property type="match status" value="1"/>
</dbReference>
<feature type="region of interest" description="Disordered" evidence="1">
    <location>
        <begin position="358"/>
        <end position="379"/>
    </location>
</feature>
<name>A0A1F8FQW4_9BACT</name>
<sequence>MFISRLSLAGIIVLGGFHLGSAFYVSGIAGEFEKVAVKSLAEEADTLSARGLDIYVQEEKMAISPKMVKNWLEPYLRNYSDKEDVRISPEKMEEYLTSMALSVNIQPVNAKFILIDGRAKEFIPSEYGRSLDINASKELILNAIIRGAKEVNLPVNLVEPAITLEKVNELGITTLIGRGESDFKGSPSSRIHNIRLGSAKFNGAIVKPDETFSFNSILGEVDENNGYQSELVIKKGKLVYEYGGGLCQVSTTLFRSAIMAGLPIVERRPHSFPVRYYDPQGFDATIYPGVVDLKFKNDTSNHILIQSRIEGSKLVFDIYGPDGGRKVVLNGPYQYDQETNGAMKARFTRKITFADGSAKEERFDSSYGAPAPLEKNPLE</sequence>
<evidence type="ECO:0000256" key="1">
    <source>
        <dbReference type="SAM" id="MobiDB-lite"/>
    </source>
</evidence>
<dbReference type="Pfam" id="PF04294">
    <property type="entry name" value="VanW"/>
    <property type="match status" value="1"/>
</dbReference>
<dbReference type="InterPro" id="IPR052913">
    <property type="entry name" value="Glycopeptide_resist_protein"/>
</dbReference>
<accession>A0A1F8FQW4</accession>